<evidence type="ECO:0000256" key="4">
    <source>
        <dbReference type="ARBA" id="ARBA00022763"/>
    </source>
</evidence>
<dbReference type="InterPro" id="IPR003265">
    <property type="entry name" value="HhH-GPD_domain"/>
</dbReference>
<dbReference type="GO" id="GO:0051539">
    <property type="term" value="F:4 iron, 4 sulfur cluster binding"/>
    <property type="evidence" value="ECO:0007669"/>
    <property type="project" value="UniProtKB-UniRule"/>
</dbReference>
<feature type="binding site" evidence="12">
    <location>
        <position position="203"/>
    </location>
    <ligand>
        <name>[4Fe-4S] cluster</name>
        <dbReference type="ChEBI" id="CHEBI:49883"/>
    </ligand>
</feature>
<evidence type="ECO:0000259" key="13">
    <source>
        <dbReference type="SMART" id="SM00478"/>
    </source>
</evidence>
<evidence type="ECO:0000256" key="1">
    <source>
        <dbReference type="ARBA" id="ARBA00008343"/>
    </source>
</evidence>
<gene>
    <name evidence="12 14" type="primary">nth</name>
    <name evidence="14" type="ORF">BUCNMO_091</name>
</gene>
<dbReference type="PROSITE" id="PS01155">
    <property type="entry name" value="ENDONUCLEASE_III_2"/>
    <property type="match status" value="1"/>
</dbReference>
<comment type="cofactor">
    <cofactor evidence="12">
        <name>[4Fe-4S] cluster</name>
        <dbReference type="ChEBI" id="CHEBI:49883"/>
    </cofactor>
    <text evidence="12">Binds 1 [4Fe-4S] cluster.</text>
</comment>
<dbReference type="Pfam" id="PF00633">
    <property type="entry name" value="HHH"/>
    <property type="match status" value="1"/>
</dbReference>
<reference evidence="14 15" key="1">
    <citation type="journal article" date="2019" name="Proc. Natl. Acad. Sci. U.S.A.">
        <title>Exaggeration and cooption of innate immunity for social defense.</title>
        <authorList>
            <person name="Kutsukake M."/>
            <person name="Moriyama M."/>
            <person name="Shigenobu S."/>
            <person name="Meng X.-Y."/>
            <person name="Nikoh N."/>
            <person name="Noda C."/>
            <person name="Kobayashi S."/>
            <person name="Fukatsu T."/>
        </authorList>
    </citation>
    <scope>NUCLEOTIDE SEQUENCE [LARGE SCALE GENOMIC DNA]</scope>
    <source>
        <strain evidence="14 15">Nmo</strain>
    </source>
</reference>
<keyword evidence="15" id="KW-1185">Reference proteome</keyword>
<name>A0A455T9X9_9GAMM</name>
<dbReference type="CDD" id="cd00056">
    <property type="entry name" value="ENDO3c"/>
    <property type="match status" value="1"/>
</dbReference>
<evidence type="ECO:0000313" key="14">
    <source>
        <dbReference type="EMBL" id="BBI01110.1"/>
    </source>
</evidence>
<dbReference type="InterPro" id="IPR004036">
    <property type="entry name" value="Endonuclease-III-like_CS2"/>
</dbReference>
<dbReference type="GO" id="GO:0006285">
    <property type="term" value="P:base-excision repair, AP site formation"/>
    <property type="evidence" value="ECO:0007669"/>
    <property type="project" value="TreeGrafter"/>
</dbReference>
<dbReference type="Pfam" id="PF00730">
    <property type="entry name" value="HhH-GPD"/>
    <property type="match status" value="1"/>
</dbReference>
<dbReference type="HAMAP" id="MF_00942">
    <property type="entry name" value="Nth"/>
    <property type="match status" value="1"/>
</dbReference>
<keyword evidence="3 12" id="KW-0479">Metal-binding</keyword>
<evidence type="ECO:0000256" key="12">
    <source>
        <dbReference type="HAMAP-Rule" id="MF_00942"/>
    </source>
</evidence>
<dbReference type="InterPro" id="IPR011257">
    <property type="entry name" value="DNA_glycosylase"/>
</dbReference>
<keyword evidence="4 12" id="KW-0227">DNA damage</keyword>
<dbReference type="Proteomes" id="UP000317544">
    <property type="component" value="Chromosome"/>
</dbReference>
<sequence length="209" mass="24533">MNNNKRIKILKIFQLNNKFPLTELYFNSNFQLLISVMLSAQATDKNVNKVTKKLYNYIKEPKDILLMGINTLRTYIKSVGLYNIKSSNIIKTCHILINKHHGKIPNSRKQLEMLPGVGRKTANVILNTIFKKKTIAVDTHVFRVCNRTKFVIGSNVKEIEYKLIKVVPDNFKLNFHNWFLLHGRYICQAKWPKCNICNINMYCEYHKKK</sequence>
<comment type="catalytic activity">
    <reaction evidence="12">
        <text>2'-deoxyribonucleotide-(2'-deoxyribose 5'-phosphate)-2'-deoxyribonucleotide-DNA = a 3'-end 2'-deoxyribonucleotide-(2,3-dehydro-2,3-deoxyribose 5'-phosphate)-DNA + a 5'-end 5'-phospho-2'-deoxyribonucleoside-DNA + H(+)</text>
        <dbReference type="Rhea" id="RHEA:66592"/>
        <dbReference type="Rhea" id="RHEA-COMP:13180"/>
        <dbReference type="Rhea" id="RHEA-COMP:16897"/>
        <dbReference type="Rhea" id="RHEA-COMP:17067"/>
        <dbReference type="ChEBI" id="CHEBI:15378"/>
        <dbReference type="ChEBI" id="CHEBI:136412"/>
        <dbReference type="ChEBI" id="CHEBI:157695"/>
        <dbReference type="ChEBI" id="CHEBI:167181"/>
        <dbReference type="EC" id="4.2.99.18"/>
    </reaction>
</comment>
<organism evidence="14 15">
    <name type="scientific">Buchnera aphidicola</name>
    <name type="common">Nipponaphis monzeni</name>
    <dbReference type="NCBI Taxonomy" id="2495405"/>
    <lineage>
        <taxon>Bacteria</taxon>
        <taxon>Pseudomonadati</taxon>
        <taxon>Pseudomonadota</taxon>
        <taxon>Gammaproteobacteria</taxon>
        <taxon>Enterobacterales</taxon>
        <taxon>Erwiniaceae</taxon>
        <taxon>Buchnera</taxon>
    </lineage>
</organism>
<feature type="binding site" evidence="12">
    <location>
        <position position="187"/>
    </location>
    <ligand>
        <name>[4Fe-4S] cluster</name>
        <dbReference type="ChEBI" id="CHEBI:49883"/>
    </ligand>
</feature>
<dbReference type="NCBIfam" id="TIGR01083">
    <property type="entry name" value="nth"/>
    <property type="match status" value="1"/>
</dbReference>
<evidence type="ECO:0000313" key="15">
    <source>
        <dbReference type="Proteomes" id="UP000317544"/>
    </source>
</evidence>
<dbReference type="InterPro" id="IPR000445">
    <property type="entry name" value="HhH_motif"/>
</dbReference>
<comment type="function">
    <text evidence="12">DNA repair enzyme that has both DNA N-glycosylase activity and AP-lyase activity. The DNA N-glycosylase activity releases various damaged pyrimidines from DNA by cleaving the N-glycosidic bond, leaving an AP (apurinic/apyrimidinic) site. The AP-lyase activity cleaves the phosphodiester bond 3' to the AP site by a beta-elimination, leaving a 3'-terminal unsaturated sugar and a product with a terminal 5'-phosphate.</text>
</comment>
<dbReference type="EC" id="4.2.99.18" evidence="12"/>
<dbReference type="PANTHER" id="PTHR10359:SF18">
    <property type="entry name" value="ENDONUCLEASE III"/>
    <property type="match status" value="1"/>
</dbReference>
<dbReference type="Gene3D" id="1.10.1670.10">
    <property type="entry name" value="Helix-hairpin-Helix base-excision DNA repair enzymes (C-terminal)"/>
    <property type="match status" value="1"/>
</dbReference>
<evidence type="ECO:0000256" key="9">
    <source>
        <dbReference type="ARBA" id="ARBA00023204"/>
    </source>
</evidence>
<feature type="domain" description="HhH-GPD" evidence="13">
    <location>
        <begin position="38"/>
        <end position="185"/>
    </location>
</feature>
<keyword evidence="11 12" id="KW-0326">Glycosidase</keyword>
<dbReference type="EMBL" id="AP019379">
    <property type="protein sequence ID" value="BBI01110.1"/>
    <property type="molecule type" value="Genomic_DNA"/>
</dbReference>
<keyword evidence="14" id="KW-0255">Endonuclease</keyword>
<feature type="binding site" evidence="12">
    <location>
        <position position="194"/>
    </location>
    <ligand>
        <name>[4Fe-4S] cluster</name>
        <dbReference type="ChEBI" id="CHEBI:49883"/>
    </ligand>
</feature>
<evidence type="ECO:0000256" key="5">
    <source>
        <dbReference type="ARBA" id="ARBA00022801"/>
    </source>
</evidence>
<keyword evidence="5 12" id="KW-0378">Hydrolase</keyword>
<dbReference type="SUPFAM" id="SSF48150">
    <property type="entry name" value="DNA-glycosylase"/>
    <property type="match status" value="1"/>
</dbReference>
<dbReference type="AlphaFoldDB" id="A0A455T9X9"/>
<evidence type="ECO:0000256" key="3">
    <source>
        <dbReference type="ARBA" id="ARBA00022723"/>
    </source>
</evidence>
<keyword evidence="2 12" id="KW-0004">4Fe-4S</keyword>
<feature type="binding site" evidence="12">
    <location>
        <position position="197"/>
    </location>
    <ligand>
        <name>[4Fe-4S] cluster</name>
        <dbReference type="ChEBI" id="CHEBI:49883"/>
    </ligand>
</feature>
<keyword evidence="9 12" id="KW-0234">DNA repair</keyword>
<dbReference type="RefSeq" id="WP_158344613.1">
    <property type="nucleotide sequence ID" value="NZ_AP019379.1"/>
</dbReference>
<dbReference type="GO" id="GO:0140078">
    <property type="term" value="F:class I DNA-(apurinic or apyrimidinic site) endonuclease activity"/>
    <property type="evidence" value="ECO:0007669"/>
    <property type="project" value="UniProtKB-EC"/>
</dbReference>
<accession>A0A455T9X9</accession>
<dbReference type="InterPro" id="IPR023170">
    <property type="entry name" value="HhH_base_excis_C"/>
</dbReference>
<keyword evidence="14" id="KW-0540">Nuclease</keyword>
<evidence type="ECO:0000256" key="10">
    <source>
        <dbReference type="ARBA" id="ARBA00023239"/>
    </source>
</evidence>
<keyword evidence="7 12" id="KW-0411">Iron-sulfur</keyword>
<keyword evidence="8 12" id="KW-0238">DNA-binding</keyword>
<evidence type="ECO:0000256" key="11">
    <source>
        <dbReference type="ARBA" id="ARBA00023295"/>
    </source>
</evidence>
<evidence type="ECO:0000256" key="2">
    <source>
        <dbReference type="ARBA" id="ARBA00022485"/>
    </source>
</evidence>
<dbReference type="GO" id="GO:0046872">
    <property type="term" value="F:metal ion binding"/>
    <property type="evidence" value="ECO:0007669"/>
    <property type="project" value="UniProtKB-KW"/>
</dbReference>
<keyword evidence="6 12" id="KW-0408">Iron</keyword>
<dbReference type="GO" id="GO:0003677">
    <property type="term" value="F:DNA binding"/>
    <property type="evidence" value="ECO:0007669"/>
    <property type="project" value="UniProtKB-UniRule"/>
</dbReference>
<dbReference type="OrthoDB" id="9800977at2"/>
<dbReference type="FunFam" id="1.10.340.30:FF:000001">
    <property type="entry name" value="Endonuclease III"/>
    <property type="match status" value="1"/>
</dbReference>
<comment type="similarity">
    <text evidence="1 12">Belongs to the Nth/MutY family.</text>
</comment>
<evidence type="ECO:0000256" key="8">
    <source>
        <dbReference type="ARBA" id="ARBA00023125"/>
    </source>
</evidence>
<dbReference type="InterPro" id="IPR005759">
    <property type="entry name" value="Nth"/>
</dbReference>
<dbReference type="PIRSF" id="PIRSF001435">
    <property type="entry name" value="Nth"/>
    <property type="match status" value="1"/>
</dbReference>
<dbReference type="PANTHER" id="PTHR10359">
    <property type="entry name" value="A/G-SPECIFIC ADENINE GLYCOSYLASE/ENDONUCLEASE III"/>
    <property type="match status" value="1"/>
</dbReference>
<evidence type="ECO:0000256" key="7">
    <source>
        <dbReference type="ARBA" id="ARBA00023014"/>
    </source>
</evidence>
<evidence type="ECO:0000256" key="6">
    <source>
        <dbReference type="ARBA" id="ARBA00023004"/>
    </source>
</evidence>
<dbReference type="GO" id="GO:0019104">
    <property type="term" value="F:DNA N-glycosylase activity"/>
    <property type="evidence" value="ECO:0007669"/>
    <property type="project" value="UniProtKB-UniRule"/>
</dbReference>
<proteinExistence type="inferred from homology"/>
<dbReference type="FunFam" id="1.10.1670.10:FF:000001">
    <property type="entry name" value="Endonuclease III"/>
    <property type="match status" value="1"/>
</dbReference>
<keyword evidence="10 12" id="KW-0456">Lyase</keyword>
<protein>
    <recommendedName>
        <fullName evidence="12">Endonuclease III</fullName>
        <ecNumber evidence="12">4.2.99.18</ecNumber>
    </recommendedName>
    <alternativeName>
        <fullName evidence="12">DNA-(apurinic or apyrimidinic site) lyase</fullName>
    </alternativeName>
</protein>
<dbReference type="SMART" id="SM00478">
    <property type="entry name" value="ENDO3c"/>
    <property type="match status" value="1"/>
</dbReference>
<dbReference type="Gene3D" id="1.10.340.30">
    <property type="entry name" value="Hypothetical protein, domain 2"/>
    <property type="match status" value="1"/>
</dbReference>